<protein>
    <submittedName>
        <fullName evidence="9">Uncharacterized protein</fullName>
    </submittedName>
</protein>
<accession>A0A7S3LET5</accession>
<keyword evidence="4" id="KW-0735">Signal-anchor</keyword>
<keyword evidence="3" id="KW-0812">Transmembrane</keyword>
<evidence type="ECO:0000256" key="2">
    <source>
        <dbReference type="ARBA" id="ARBA00022679"/>
    </source>
</evidence>
<evidence type="ECO:0000256" key="6">
    <source>
        <dbReference type="ARBA" id="ARBA00023034"/>
    </source>
</evidence>
<dbReference type="InterPro" id="IPR009729">
    <property type="entry name" value="Gal-3-0_sulfotransfrase"/>
</dbReference>
<evidence type="ECO:0000313" key="9">
    <source>
        <dbReference type="EMBL" id="CAE0419107.1"/>
    </source>
</evidence>
<evidence type="ECO:0000256" key="5">
    <source>
        <dbReference type="ARBA" id="ARBA00022989"/>
    </source>
</evidence>
<comment type="subcellular location">
    <subcellularLocation>
        <location evidence="1">Golgi apparatus membrane</location>
        <topology evidence="1">Single-pass type II membrane protein</topology>
    </subcellularLocation>
</comment>
<evidence type="ECO:0000256" key="3">
    <source>
        <dbReference type="ARBA" id="ARBA00022692"/>
    </source>
</evidence>
<evidence type="ECO:0000256" key="8">
    <source>
        <dbReference type="ARBA" id="ARBA00023180"/>
    </source>
</evidence>
<keyword evidence="8" id="KW-0325">Glycoprotein</keyword>
<proteinExistence type="predicted"/>
<dbReference type="PANTHER" id="PTHR14647">
    <property type="entry name" value="GALACTOSE-3-O-SULFOTRANSFERASE"/>
    <property type="match status" value="1"/>
</dbReference>
<keyword evidence="5" id="KW-1133">Transmembrane helix</keyword>
<organism evidence="9">
    <name type="scientific">Amphora coffeiformis</name>
    <dbReference type="NCBI Taxonomy" id="265554"/>
    <lineage>
        <taxon>Eukaryota</taxon>
        <taxon>Sar</taxon>
        <taxon>Stramenopiles</taxon>
        <taxon>Ochrophyta</taxon>
        <taxon>Bacillariophyta</taxon>
        <taxon>Bacillariophyceae</taxon>
        <taxon>Bacillariophycidae</taxon>
        <taxon>Thalassiophysales</taxon>
        <taxon>Catenulaceae</taxon>
        <taxon>Amphora</taxon>
    </lineage>
</organism>
<dbReference type="AlphaFoldDB" id="A0A7S3LET5"/>
<reference evidence="9" key="1">
    <citation type="submission" date="2021-01" db="EMBL/GenBank/DDBJ databases">
        <authorList>
            <person name="Corre E."/>
            <person name="Pelletier E."/>
            <person name="Niang G."/>
            <person name="Scheremetjew M."/>
            <person name="Finn R."/>
            <person name="Kale V."/>
            <person name="Holt S."/>
            <person name="Cochrane G."/>
            <person name="Meng A."/>
            <person name="Brown T."/>
            <person name="Cohen L."/>
        </authorList>
    </citation>
    <scope>NUCLEOTIDE SEQUENCE</scope>
    <source>
        <strain evidence="9">CCMP127</strain>
    </source>
</reference>
<gene>
    <name evidence="9" type="ORF">ACOF00016_LOCUS15964</name>
</gene>
<dbReference type="EMBL" id="HBIM01021405">
    <property type="protein sequence ID" value="CAE0419107.1"/>
    <property type="molecule type" value="Transcribed_RNA"/>
</dbReference>
<sequence>MGSRNEQKRFLLPCLLSCFIAVFTLLSLWNSHKAISVVPAVTFPAYRPGSNWARDQADDFPALTRKDASRQLPRLPEPVCLTETCLVEVAQSVARSFPERPKESWCIHTETRGENSFQDDMWQGLLLVKVPKAASSTAAGLALRIGNRTQCATQWEHREGINYANRSKKSFLFGSVRRPASRNLSSVWFFMIAPLDIEPTDNNIIRSLHTHRGGKTKGKGGFQFVYLSLEPIEARSVWTPHSPSYVIDPRALYGKIQRLLESYDFMMVVERMDESLTAMALLTGLSLVDVLVTSSKVAGGYLLVRVGKDAGQCRRQLKGPMSEGVKNYTESDEWLAMNYADEILFRAANASLDRTIEQLGRERFERKLQEFRQLKERVLEMCGDRLGFGCTDQGEVLEEEQCYLRDFGCGYSCVDSVVDRDAKDDS</sequence>
<evidence type="ECO:0000256" key="1">
    <source>
        <dbReference type="ARBA" id="ARBA00004323"/>
    </source>
</evidence>
<dbReference type="GO" id="GO:0001733">
    <property type="term" value="F:galactosylceramide sulfotransferase activity"/>
    <property type="evidence" value="ECO:0007669"/>
    <property type="project" value="InterPro"/>
</dbReference>
<dbReference type="PANTHER" id="PTHR14647:SF87">
    <property type="entry name" value="PUTATIVE-RELATED"/>
    <property type="match status" value="1"/>
</dbReference>
<dbReference type="GO" id="GO:0000139">
    <property type="term" value="C:Golgi membrane"/>
    <property type="evidence" value="ECO:0007669"/>
    <property type="project" value="UniProtKB-SubCell"/>
</dbReference>
<keyword evidence="7" id="KW-0472">Membrane</keyword>
<keyword evidence="2" id="KW-0808">Transferase</keyword>
<evidence type="ECO:0000256" key="7">
    <source>
        <dbReference type="ARBA" id="ARBA00023136"/>
    </source>
</evidence>
<name>A0A7S3LET5_9STRA</name>
<keyword evidence="6" id="KW-0333">Golgi apparatus</keyword>
<evidence type="ECO:0000256" key="4">
    <source>
        <dbReference type="ARBA" id="ARBA00022968"/>
    </source>
</evidence>
<dbReference type="GO" id="GO:0009247">
    <property type="term" value="P:glycolipid biosynthetic process"/>
    <property type="evidence" value="ECO:0007669"/>
    <property type="project" value="InterPro"/>
</dbReference>